<evidence type="ECO:0000313" key="2">
    <source>
        <dbReference type="Proteomes" id="UP000054928"/>
    </source>
</evidence>
<reference evidence="2" key="1">
    <citation type="submission" date="2014-09" db="EMBL/GenBank/DDBJ databases">
        <authorList>
            <person name="Sharma Rahul"/>
            <person name="Thines Marco"/>
        </authorList>
    </citation>
    <scope>NUCLEOTIDE SEQUENCE [LARGE SCALE GENOMIC DNA]</scope>
</reference>
<dbReference type="AlphaFoldDB" id="A0A0P1ABH0"/>
<accession>A0A0P1ABH0</accession>
<organism evidence="1 2">
    <name type="scientific">Plasmopara halstedii</name>
    <name type="common">Downy mildew of sunflower</name>
    <dbReference type="NCBI Taxonomy" id="4781"/>
    <lineage>
        <taxon>Eukaryota</taxon>
        <taxon>Sar</taxon>
        <taxon>Stramenopiles</taxon>
        <taxon>Oomycota</taxon>
        <taxon>Peronosporomycetes</taxon>
        <taxon>Peronosporales</taxon>
        <taxon>Peronosporaceae</taxon>
        <taxon>Plasmopara</taxon>
    </lineage>
</organism>
<dbReference type="EMBL" id="CCYD01000290">
    <property type="protein sequence ID" value="CEG37710.1"/>
    <property type="molecule type" value="Genomic_DNA"/>
</dbReference>
<dbReference type="RefSeq" id="XP_024574079.1">
    <property type="nucleotide sequence ID" value="XM_024723065.1"/>
</dbReference>
<sequence>MVKFMRTVGQAVRKNKIVELGTVCYQYWSVQQNTISVLWTSSEQLYCRKKN</sequence>
<dbReference type="Proteomes" id="UP000054928">
    <property type="component" value="Unassembled WGS sequence"/>
</dbReference>
<name>A0A0P1ABH0_PLAHL</name>
<proteinExistence type="predicted"/>
<dbReference type="GeneID" id="36400823"/>
<protein>
    <submittedName>
        <fullName evidence="1">Uncharacterized protein</fullName>
    </submittedName>
</protein>
<keyword evidence="2" id="KW-1185">Reference proteome</keyword>
<evidence type="ECO:0000313" key="1">
    <source>
        <dbReference type="EMBL" id="CEG37710.1"/>
    </source>
</evidence>